<reference evidence="1 2" key="1">
    <citation type="journal article" date="2020" name="Microorganisms">
        <title>Osmotic Adaptation and Compatible Solute Biosynthesis of Phototrophic Bacteria as Revealed from Genome Analyses.</title>
        <authorList>
            <person name="Imhoff J.F."/>
            <person name="Rahn T."/>
            <person name="Kunzel S."/>
            <person name="Keller A."/>
            <person name="Neulinger S.C."/>
        </authorList>
    </citation>
    <scope>NUCLEOTIDE SEQUENCE [LARGE SCALE GENOMIC DNA]</scope>
    <source>
        <strain evidence="1 2">DSM 9895</strain>
    </source>
</reference>
<evidence type="ECO:0000313" key="1">
    <source>
        <dbReference type="EMBL" id="MBK1666509.1"/>
    </source>
</evidence>
<protein>
    <submittedName>
        <fullName evidence="1">Uncharacterized protein</fullName>
    </submittedName>
</protein>
<organism evidence="1 2">
    <name type="scientific">Rhodovibrio sodomensis</name>
    <dbReference type="NCBI Taxonomy" id="1088"/>
    <lineage>
        <taxon>Bacteria</taxon>
        <taxon>Pseudomonadati</taxon>
        <taxon>Pseudomonadota</taxon>
        <taxon>Alphaproteobacteria</taxon>
        <taxon>Rhodospirillales</taxon>
        <taxon>Rhodovibrionaceae</taxon>
        <taxon>Rhodovibrio</taxon>
    </lineage>
</organism>
<dbReference type="InterPro" id="IPR056238">
    <property type="entry name" value="YunG-like"/>
</dbReference>
<dbReference type="Pfam" id="PF24585">
    <property type="entry name" value="YunG"/>
    <property type="match status" value="1"/>
</dbReference>
<name>A0ABS1D8E3_9PROT</name>
<dbReference type="Proteomes" id="UP001296873">
    <property type="component" value="Unassembled WGS sequence"/>
</dbReference>
<comment type="caution">
    <text evidence="1">The sequence shown here is derived from an EMBL/GenBank/DDBJ whole genome shotgun (WGS) entry which is preliminary data.</text>
</comment>
<evidence type="ECO:0000313" key="2">
    <source>
        <dbReference type="Proteomes" id="UP001296873"/>
    </source>
</evidence>
<gene>
    <name evidence="1" type="ORF">CKO28_00445</name>
</gene>
<dbReference type="EMBL" id="NRRL01000001">
    <property type="protein sequence ID" value="MBK1666509.1"/>
    <property type="molecule type" value="Genomic_DNA"/>
</dbReference>
<dbReference type="RefSeq" id="WP_200338559.1">
    <property type="nucleotide sequence ID" value="NZ_NRRL01000001.1"/>
</dbReference>
<accession>A0ABS1D8E3</accession>
<keyword evidence="2" id="KW-1185">Reference proteome</keyword>
<proteinExistence type="predicted"/>
<sequence>MHTLPTSARLALLERSLLPRAWFAASSNDPDNWTPLNPAWGQCAVTALVVQDICGGRLLRCVATLPGHRHQTTHLGHYKNLIDGREVDLTRRQFPPGTRFSYAEPKRGGHASTRAYLLSNPETARRYRKLREALTVLAPTLIAPGDAPATRQEAIHD</sequence>